<accession>A0A2G1WD44</accession>
<protein>
    <submittedName>
        <fullName evidence="1">Uncharacterized protein</fullName>
    </submittedName>
</protein>
<keyword evidence="2" id="KW-1185">Reference proteome</keyword>
<name>A0A2G1WD44_9BACT</name>
<sequence length="63" mass="6679">MGSAERLSDGEHRNKSRLEWAFVTDQEAGQITSNCMSSPPAVEPGCVVETGASTAANLPQPFD</sequence>
<evidence type="ECO:0000313" key="1">
    <source>
        <dbReference type="EMBL" id="PHQ36921.1"/>
    </source>
</evidence>
<comment type="caution">
    <text evidence="1">The sequence shown here is derived from an EMBL/GenBank/DDBJ whole genome shotgun (WGS) entry which is preliminary data.</text>
</comment>
<organism evidence="1 2">
    <name type="scientific">Rhodopirellula bahusiensis</name>
    <dbReference type="NCBI Taxonomy" id="2014065"/>
    <lineage>
        <taxon>Bacteria</taxon>
        <taxon>Pseudomonadati</taxon>
        <taxon>Planctomycetota</taxon>
        <taxon>Planctomycetia</taxon>
        <taxon>Pirellulales</taxon>
        <taxon>Pirellulaceae</taxon>
        <taxon>Rhodopirellula</taxon>
    </lineage>
</organism>
<evidence type="ECO:0000313" key="2">
    <source>
        <dbReference type="Proteomes" id="UP000225740"/>
    </source>
</evidence>
<reference evidence="1 2" key="1">
    <citation type="submission" date="2017-06" db="EMBL/GenBank/DDBJ databases">
        <title>Description of Rhodopirellula bahusiensis sp. nov.</title>
        <authorList>
            <person name="Kizina J."/>
            <person name="Harder J."/>
        </authorList>
    </citation>
    <scope>NUCLEOTIDE SEQUENCE [LARGE SCALE GENOMIC DNA]</scope>
    <source>
        <strain evidence="1 2">SWK21</strain>
    </source>
</reference>
<dbReference type="EMBL" id="NIZW01000001">
    <property type="protein sequence ID" value="PHQ36921.1"/>
    <property type="molecule type" value="Genomic_DNA"/>
</dbReference>
<gene>
    <name evidence="1" type="ORF">CEE69_00615</name>
</gene>
<dbReference type="Proteomes" id="UP000225740">
    <property type="component" value="Unassembled WGS sequence"/>
</dbReference>
<proteinExistence type="predicted"/>
<dbReference type="AlphaFoldDB" id="A0A2G1WD44"/>